<feature type="transmembrane region" description="Helical" evidence="1">
    <location>
        <begin position="20"/>
        <end position="39"/>
    </location>
</feature>
<evidence type="ECO:0000256" key="1">
    <source>
        <dbReference type="SAM" id="Phobius"/>
    </source>
</evidence>
<keyword evidence="3" id="KW-1185">Reference proteome</keyword>
<gene>
    <name evidence="2" type="ORF">TrLO_g6239</name>
</gene>
<name>A0A9W7EIV2_9STRA</name>
<accession>A0A9W7EIV2</accession>
<reference evidence="3" key="1">
    <citation type="journal article" date="2023" name="Commun. Biol.">
        <title>Genome analysis of Parmales, the sister group of diatoms, reveals the evolutionary specialization of diatoms from phago-mixotrophs to photoautotrophs.</title>
        <authorList>
            <person name="Ban H."/>
            <person name="Sato S."/>
            <person name="Yoshikawa S."/>
            <person name="Yamada K."/>
            <person name="Nakamura Y."/>
            <person name="Ichinomiya M."/>
            <person name="Sato N."/>
            <person name="Blanc-Mathieu R."/>
            <person name="Endo H."/>
            <person name="Kuwata A."/>
            <person name="Ogata H."/>
        </authorList>
    </citation>
    <scope>NUCLEOTIDE SEQUENCE [LARGE SCALE GENOMIC DNA]</scope>
    <source>
        <strain evidence="3">NIES 3700</strain>
    </source>
</reference>
<feature type="transmembrane region" description="Helical" evidence="1">
    <location>
        <begin position="59"/>
        <end position="82"/>
    </location>
</feature>
<dbReference type="OrthoDB" id="10392270at2759"/>
<keyword evidence="1" id="KW-0812">Transmembrane</keyword>
<proteinExistence type="predicted"/>
<protein>
    <submittedName>
        <fullName evidence="2">Uncharacterized protein</fullName>
    </submittedName>
</protein>
<organism evidence="2 3">
    <name type="scientific">Triparma laevis f. longispina</name>
    <dbReference type="NCBI Taxonomy" id="1714387"/>
    <lineage>
        <taxon>Eukaryota</taxon>
        <taxon>Sar</taxon>
        <taxon>Stramenopiles</taxon>
        <taxon>Ochrophyta</taxon>
        <taxon>Bolidophyceae</taxon>
        <taxon>Parmales</taxon>
        <taxon>Triparmaceae</taxon>
        <taxon>Triparma</taxon>
    </lineage>
</organism>
<evidence type="ECO:0000313" key="2">
    <source>
        <dbReference type="EMBL" id="GMH79520.1"/>
    </source>
</evidence>
<dbReference type="AlphaFoldDB" id="A0A9W7EIV2"/>
<feature type="transmembrane region" description="Helical" evidence="1">
    <location>
        <begin position="103"/>
        <end position="123"/>
    </location>
</feature>
<evidence type="ECO:0000313" key="3">
    <source>
        <dbReference type="Proteomes" id="UP001165122"/>
    </source>
</evidence>
<dbReference type="EMBL" id="BRXW01000919">
    <property type="protein sequence ID" value="GMH79520.1"/>
    <property type="molecule type" value="Genomic_DNA"/>
</dbReference>
<keyword evidence="1" id="KW-0472">Membrane</keyword>
<keyword evidence="1" id="KW-1133">Transmembrane helix</keyword>
<comment type="caution">
    <text evidence="2">The sequence shown here is derived from an EMBL/GenBank/DDBJ whole genome shotgun (WGS) entry which is preliminary data.</text>
</comment>
<dbReference type="Proteomes" id="UP001165122">
    <property type="component" value="Unassembled WGS sequence"/>
</dbReference>
<sequence length="177" mass="20054">MISHQRITLTRQSQMFELWLNILLLISLLLSAFAFKSFYENLTSIINQNPDLPYNSPPLVHVIVKTSAYDLSSTFMCLHLSYLIFPRLGILFETEKKFFKSHVFMSGFVWFFVLLTSVAIPNFKSESPPVTLMFAVISSGSVKIMQTHVKGSVDALNELVVIRKQLDGTAGSDKKKD</sequence>